<accession>A0AAE0M1Z8</accession>
<keyword evidence="3" id="KW-1185">Reference proteome</keyword>
<dbReference type="EMBL" id="JAUEDM010000005">
    <property type="protein sequence ID" value="KAK3316351.1"/>
    <property type="molecule type" value="Genomic_DNA"/>
</dbReference>
<protein>
    <submittedName>
        <fullName evidence="2">Uncharacterized protein</fullName>
    </submittedName>
</protein>
<feature type="transmembrane region" description="Helical" evidence="1">
    <location>
        <begin position="38"/>
        <end position="59"/>
    </location>
</feature>
<dbReference type="Proteomes" id="UP001283341">
    <property type="component" value="Unassembled WGS sequence"/>
</dbReference>
<evidence type="ECO:0000313" key="3">
    <source>
        <dbReference type="Proteomes" id="UP001283341"/>
    </source>
</evidence>
<organism evidence="2 3">
    <name type="scientific">Apodospora peruviana</name>
    <dbReference type="NCBI Taxonomy" id="516989"/>
    <lineage>
        <taxon>Eukaryota</taxon>
        <taxon>Fungi</taxon>
        <taxon>Dikarya</taxon>
        <taxon>Ascomycota</taxon>
        <taxon>Pezizomycotina</taxon>
        <taxon>Sordariomycetes</taxon>
        <taxon>Sordariomycetidae</taxon>
        <taxon>Sordariales</taxon>
        <taxon>Lasiosphaeriaceae</taxon>
        <taxon>Apodospora</taxon>
    </lineage>
</organism>
<reference evidence="2" key="2">
    <citation type="submission" date="2023-06" db="EMBL/GenBank/DDBJ databases">
        <authorList>
            <consortium name="Lawrence Berkeley National Laboratory"/>
            <person name="Haridas S."/>
            <person name="Hensen N."/>
            <person name="Bonometti L."/>
            <person name="Westerberg I."/>
            <person name="Brannstrom I.O."/>
            <person name="Guillou S."/>
            <person name="Cros-Aarteil S."/>
            <person name="Calhoun S."/>
            <person name="Kuo A."/>
            <person name="Mondo S."/>
            <person name="Pangilinan J."/>
            <person name="Riley R."/>
            <person name="Labutti K."/>
            <person name="Andreopoulos B."/>
            <person name="Lipzen A."/>
            <person name="Chen C."/>
            <person name="Yanf M."/>
            <person name="Daum C."/>
            <person name="Ng V."/>
            <person name="Clum A."/>
            <person name="Steindorff A."/>
            <person name="Ohm R."/>
            <person name="Martin F."/>
            <person name="Silar P."/>
            <person name="Natvig D."/>
            <person name="Lalanne C."/>
            <person name="Gautier V."/>
            <person name="Ament-Velasquez S.L."/>
            <person name="Kruys A."/>
            <person name="Hutchinson M.I."/>
            <person name="Powell A.J."/>
            <person name="Barry K."/>
            <person name="Miller A.N."/>
            <person name="Grigoriev I.V."/>
            <person name="Debuchy R."/>
            <person name="Gladieux P."/>
            <person name="Thoren M.H."/>
            <person name="Johannesson H."/>
        </authorList>
    </citation>
    <scope>NUCLEOTIDE SEQUENCE</scope>
    <source>
        <strain evidence="2">CBS 118394</strain>
    </source>
</reference>
<comment type="caution">
    <text evidence="2">The sequence shown here is derived from an EMBL/GenBank/DDBJ whole genome shotgun (WGS) entry which is preliminary data.</text>
</comment>
<sequence length="75" mass="8958">MPHLCVSVCLFLVLVMKRWLHVCRDIICRSLSWPEYEFSHFCSLIMRVLMLLLTIFFHAEAGRRKDEQSDEMGRI</sequence>
<evidence type="ECO:0000256" key="1">
    <source>
        <dbReference type="SAM" id="Phobius"/>
    </source>
</evidence>
<keyword evidence="1" id="KW-0472">Membrane</keyword>
<keyword evidence="1" id="KW-1133">Transmembrane helix</keyword>
<gene>
    <name evidence="2" type="ORF">B0H66DRAFT_292533</name>
</gene>
<reference evidence="2" key="1">
    <citation type="journal article" date="2023" name="Mol. Phylogenet. Evol.">
        <title>Genome-scale phylogeny and comparative genomics of the fungal order Sordariales.</title>
        <authorList>
            <person name="Hensen N."/>
            <person name="Bonometti L."/>
            <person name="Westerberg I."/>
            <person name="Brannstrom I.O."/>
            <person name="Guillou S."/>
            <person name="Cros-Aarteil S."/>
            <person name="Calhoun S."/>
            <person name="Haridas S."/>
            <person name="Kuo A."/>
            <person name="Mondo S."/>
            <person name="Pangilinan J."/>
            <person name="Riley R."/>
            <person name="LaButti K."/>
            <person name="Andreopoulos B."/>
            <person name="Lipzen A."/>
            <person name="Chen C."/>
            <person name="Yan M."/>
            <person name="Daum C."/>
            <person name="Ng V."/>
            <person name="Clum A."/>
            <person name="Steindorff A."/>
            <person name="Ohm R.A."/>
            <person name="Martin F."/>
            <person name="Silar P."/>
            <person name="Natvig D.O."/>
            <person name="Lalanne C."/>
            <person name="Gautier V."/>
            <person name="Ament-Velasquez S.L."/>
            <person name="Kruys A."/>
            <person name="Hutchinson M.I."/>
            <person name="Powell A.J."/>
            <person name="Barry K."/>
            <person name="Miller A.N."/>
            <person name="Grigoriev I.V."/>
            <person name="Debuchy R."/>
            <person name="Gladieux P."/>
            <person name="Hiltunen Thoren M."/>
            <person name="Johannesson H."/>
        </authorList>
    </citation>
    <scope>NUCLEOTIDE SEQUENCE</scope>
    <source>
        <strain evidence="2">CBS 118394</strain>
    </source>
</reference>
<keyword evidence="1" id="KW-0812">Transmembrane</keyword>
<dbReference type="AlphaFoldDB" id="A0AAE0M1Z8"/>
<name>A0AAE0M1Z8_9PEZI</name>
<proteinExistence type="predicted"/>
<evidence type="ECO:0000313" key="2">
    <source>
        <dbReference type="EMBL" id="KAK3316351.1"/>
    </source>
</evidence>